<dbReference type="Proteomes" id="UP001596157">
    <property type="component" value="Unassembled WGS sequence"/>
</dbReference>
<accession>A0ABW0EPB4</accession>
<evidence type="ECO:0000259" key="2">
    <source>
        <dbReference type="Pfam" id="PF08327"/>
    </source>
</evidence>
<evidence type="ECO:0000313" key="4">
    <source>
        <dbReference type="Proteomes" id="UP001596157"/>
    </source>
</evidence>
<dbReference type="Pfam" id="PF08327">
    <property type="entry name" value="AHSA1"/>
    <property type="match status" value="1"/>
</dbReference>
<reference evidence="4" key="1">
    <citation type="journal article" date="2019" name="Int. J. Syst. Evol. Microbiol.">
        <title>The Global Catalogue of Microorganisms (GCM) 10K type strain sequencing project: providing services to taxonomists for standard genome sequencing and annotation.</title>
        <authorList>
            <consortium name="The Broad Institute Genomics Platform"/>
            <consortium name="The Broad Institute Genome Sequencing Center for Infectious Disease"/>
            <person name="Wu L."/>
            <person name="Ma J."/>
        </authorList>
    </citation>
    <scope>NUCLEOTIDE SEQUENCE [LARGE SCALE GENOMIC DNA]</scope>
    <source>
        <strain evidence="4">CCUG 59778</strain>
    </source>
</reference>
<feature type="domain" description="Activator of Hsp90 ATPase homologue 1/2-like C-terminal" evidence="2">
    <location>
        <begin position="39"/>
        <end position="139"/>
    </location>
</feature>
<comment type="caution">
    <text evidence="3">The sequence shown here is derived from an EMBL/GenBank/DDBJ whole genome shotgun (WGS) entry which is preliminary data.</text>
</comment>
<evidence type="ECO:0000313" key="3">
    <source>
        <dbReference type="EMBL" id="MFC5287850.1"/>
    </source>
</evidence>
<dbReference type="Gene3D" id="3.30.530.20">
    <property type="match status" value="1"/>
</dbReference>
<dbReference type="EMBL" id="JBHSKF010000004">
    <property type="protein sequence ID" value="MFC5287850.1"/>
    <property type="molecule type" value="Genomic_DNA"/>
</dbReference>
<name>A0ABW0EPB4_9PSEU</name>
<protein>
    <submittedName>
        <fullName evidence="3">SRPBCC family protein</fullName>
    </submittedName>
</protein>
<gene>
    <name evidence="3" type="ORF">ACFPM7_12375</name>
</gene>
<keyword evidence="4" id="KW-1185">Reference proteome</keyword>
<dbReference type="SUPFAM" id="SSF55961">
    <property type="entry name" value="Bet v1-like"/>
    <property type="match status" value="1"/>
</dbReference>
<organism evidence="3 4">
    <name type="scientific">Actinokineospora guangxiensis</name>
    <dbReference type="NCBI Taxonomy" id="1490288"/>
    <lineage>
        <taxon>Bacteria</taxon>
        <taxon>Bacillati</taxon>
        <taxon>Actinomycetota</taxon>
        <taxon>Actinomycetes</taxon>
        <taxon>Pseudonocardiales</taxon>
        <taxon>Pseudonocardiaceae</taxon>
        <taxon>Actinokineospora</taxon>
    </lineage>
</organism>
<dbReference type="CDD" id="cd08899">
    <property type="entry name" value="SRPBCC_CalC_Aha1-like_6"/>
    <property type="match status" value="1"/>
</dbReference>
<sequence>MIDVDHQISSVTRTLGTRTLEAGEARVLTISQTYKSDQADVWDALTNPERLPRWFLPVTGELAVGGKYQLEGNAGGTVERCDAPRSFAATWEFGGEVSWIEVTLTEVDGGTRFALEHVAHVKDELWETYGPGATGVGWDGAVMGLGLHLGGASPLDPADFMAWAGSEEGLRFNKSASDKWAEASIAAGTPPEQAWAAAERTTAFYTPES</sequence>
<evidence type="ECO:0000256" key="1">
    <source>
        <dbReference type="ARBA" id="ARBA00006817"/>
    </source>
</evidence>
<dbReference type="InterPro" id="IPR013538">
    <property type="entry name" value="ASHA1/2-like_C"/>
</dbReference>
<dbReference type="InterPro" id="IPR023393">
    <property type="entry name" value="START-like_dom_sf"/>
</dbReference>
<comment type="similarity">
    <text evidence="1">Belongs to the AHA1 family.</text>
</comment>
<proteinExistence type="inferred from homology"/>
<dbReference type="RefSeq" id="WP_378247189.1">
    <property type="nucleotide sequence ID" value="NZ_JBHSKF010000004.1"/>
</dbReference>